<feature type="non-terminal residue" evidence="1">
    <location>
        <position position="1"/>
    </location>
</feature>
<organism evidence="1">
    <name type="scientific">Musa acuminata subsp. malaccensis</name>
    <name type="common">Wild banana</name>
    <name type="synonym">Musa malaccensis</name>
    <dbReference type="NCBI Taxonomy" id="214687"/>
    <lineage>
        <taxon>Eukaryota</taxon>
        <taxon>Viridiplantae</taxon>
        <taxon>Streptophyta</taxon>
        <taxon>Embryophyta</taxon>
        <taxon>Tracheophyta</taxon>
        <taxon>Spermatophyta</taxon>
        <taxon>Magnoliopsida</taxon>
        <taxon>Liliopsida</taxon>
        <taxon>Zingiberales</taxon>
        <taxon>Musaceae</taxon>
        <taxon>Musa</taxon>
    </lineage>
</organism>
<accession>A0A8D7AL32</accession>
<proteinExistence type="predicted"/>
<reference evidence="1" key="1">
    <citation type="submission" date="2021-03" db="EMBL/GenBank/DDBJ databases">
        <authorList>
            <consortium name="Genoscope - CEA"/>
            <person name="William W."/>
        </authorList>
    </citation>
    <scope>NUCLEOTIDE SEQUENCE</scope>
    <source>
        <strain evidence="1">Doubled-haploid Pahang</strain>
    </source>
</reference>
<dbReference type="AlphaFoldDB" id="A0A8D7AL32"/>
<name>A0A8D7AL32_MUSAM</name>
<sequence length="56" mass="6030">SHGEIIQSLSQLKRCNTTLESSVTMASRSFSGFHAAKLICAIIAAVDLRHQSSNRG</sequence>
<dbReference type="EMBL" id="HG996476">
    <property type="protein sequence ID" value="CAG1852439.1"/>
    <property type="molecule type" value="Genomic_DNA"/>
</dbReference>
<evidence type="ECO:0000313" key="1">
    <source>
        <dbReference type="EMBL" id="CAG1852439.1"/>
    </source>
</evidence>
<gene>
    <name evidence="1" type="ORF">GSMUA_306650.1</name>
</gene>
<protein>
    <submittedName>
        <fullName evidence="1">(wild Malaysian banana) hypothetical protein</fullName>
    </submittedName>
</protein>